<dbReference type="InterPro" id="IPR011576">
    <property type="entry name" value="Pyridox_Oxase_N"/>
</dbReference>
<name>A0A7W7H3H6_9ACTN</name>
<dbReference type="Proteomes" id="UP000546162">
    <property type="component" value="Unassembled WGS sequence"/>
</dbReference>
<comment type="caution">
    <text evidence="3">The sequence shown here is derived from an EMBL/GenBank/DDBJ whole genome shotgun (WGS) entry which is preliminary data.</text>
</comment>
<evidence type="ECO:0000313" key="4">
    <source>
        <dbReference type="Proteomes" id="UP000546162"/>
    </source>
</evidence>
<protein>
    <submittedName>
        <fullName evidence="3">Putative pyridoxine 5'-phosphate oxidase superfamily flavin-nucleotide-binding protein</fullName>
    </submittedName>
</protein>
<dbReference type="AlphaFoldDB" id="A0A7W7H3H6"/>
<feature type="domain" description="Pyridoxamine 5'-phosphate oxidase N-terminal" evidence="2">
    <location>
        <begin position="165"/>
        <end position="263"/>
    </location>
</feature>
<proteinExistence type="predicted"/>
<dbReference type="RefSeq" id="WP_185043424.1">
    <property type="nucleotide sequence ID" value="NZ_BAABFG010000005.1"/>
</dbReference>
<gene>
    <name evidence="3" type="ORF">BJY16_006573</name>
</gene>
<evidence type="ECO:0000313" key="3">
    <source>
        <dbReference type="EMBL" id="MBB4743114.1"/>
    </source>
</evidence>
<dbReference type="Gene3D" id="2.30.110.10">
    <property type="entry name" value="Electron Transport, Fmn-binding Protein, Chain A"/>
    <property type="match status" value="1"/>
</dbReference>
<reference evidence="3 4" key="1">
    <citation type="submission" date="2020-08" db="EMBL/GenBank/DDBJ databases">
        <title>Sequencing the genomes of 1000 actinobacteria strains.</title>
        <authorList>
            <person name="Klenk H.-P."/>
        </authorList>
    </citation>
    <scope>NUCLEOTIDE SEQUENCE [LARGE SCALE GENOMIC DNA]</scope>
    <source>
        <strain evidence="3 4">DSM 45809</strain>
    </source>
</reference>
<evidence type="ECO:0000256" key="1">
    <source>
        <dbReference type="SAM" id="MobiDB-lite"/>
    </source>
</evidence>
<feature type="compositionally biased region" description="Polar residues" evidence="1">
    <location>
        <begin position="298"/>
        <end position="308"/>
    </location>
</feature>
<dbReference type="InterPro" id="IPR012349">
    <property type="entry name" value="Split_barrel_FMN-bd"/>
</dbReference>
<sequence length="308" mass="32737">MSTAATYHRGEHAVQKRVGLDGPAGNAVRGIRDAVPAVAAEFLAEQPAVFLGAADRAGRIWSTMLTGEPGFLSAPRADLVVVRNRPEAPDPLAEALAGPARLGMIAIEPATRRRMRINGRSRPYRQGLAIEIEQVIANCPKYIQKRSPEAVAAGPARLVARGAALTDRQRAVVEAADTFFVSTAADDGAADTSHRGGRPGFVRVTSPTRLSWPDYLGNAMFLTLGNLELNPAAGLLFPDWSTGGLLHLSGTAAVDYSPDRAARVPGAQRLVDFTVTDVVEVTGGSPLRWSAPEPSRFNPPTSTEVHPR</sequence>
<dbReference type="EMBL" id="JACHNB010000001">
    <property type="protein sequence ID" value="MBB4743114.1"/>
    <property type="molecule type" value="Genomic_DNA"/>
</dbReference>
<dbReference type="SUPFAM" id="SSF50475">
    <property type="entry name" value="FMN-binding split barrel"/>
    <property type="match status" value="1"/>
</dbReference>
<dbReference type="PANTHER" id="PTHR42815:SF2">
    <property type="entry name" value="FAD-BINDING, PUTATIVE (AFU_ORTHOLOGUE AFUA_6G07600)-RELATED"/>
    <property type="match status" value="1"/>
</dbReference>
<keyword evidence="4" id="KW-1185">Reference proteome</keyword>
<evidence type="ECO:0000259" key="2">
    <source>
        <dbReference type="Pfam" id="PF01243"/>
    </source>
</evidence>
<feature type="region of interest" description="Disordered" evidence="1">
    <location>
        <begin position="285"/>
        <end position="308"/>
    </location>
</feature>
<dbReference type="PANTHER" id="PTHR42815">
    <property type="entry name" value="FAD-BINDING, PUTATIVE (AFU_ORTHOLOGUE AFUA_6G07600)-RELATED"/>
    <property type="match status" value="1"/>
</dbReference>
<dbReference type="Pfam" id="PF01243">
    <property type="entry name" value="PNPOx_N"/>
    <property type="match status" value="1"/>
</dbReference>
<organism evidence="3 4">
    <name type="scientific">Actinoplanes octamycinicus</name>
    <dbReference type="NCBI Taxonomy" id="135948"/>
    <lineage>
        <taxon>Bacteria</taxon>
        <taxon>Bacillati</taxon>
        <taxon>Actinomycetota</taxon>
        <taxon>Actinomycetes</taxon>
        <taxon>Micromonosporales</taxon>
        <taxon>Micromonosporaceae</taxon>
        <taxon>Actinoplanes</taxon>
    </lineage>
</organism>
<accession>A0A7W7H3H6</accession>